<dbReference type="RefSeq" id="WP_114067016.1">
    <property type="nucleotide sequence ID" value="NZ_CP030850.1"/>
</dbReference>
<proteinExistence type="predicted"/>
<protein>
    <recommendedName>
        <fullName evidence="3">Transport and Golgi organisation 2</fullName>
    </recommendedName>
</protein>
<keyword evidence="2" id="KW-1185">Reference proteome</keyword>
<name>A0A344THW1_9BACT</name>
<organism evidence="1 2">
    <name type="scientific">Runella rosea</name>
    <dbReference type="NCBI Taxonomy" id="2259595"/>
    <lineage>
        <taxon>Bacteria</taxon>
        <taxon>Pseudomonadati</taxon>
        <taxon>Bacteroidota</taxon>
        <taxon>Cytophagia</taxon>
        <taxon>Cytophagales</taxon>
        <taxon>Spirosomataceae</taxon>
        <taxon>Runella</taxon>
    </lineage>
</organism>
<dbReference type="KEGG" id="run:DR864_11000"/>
<reference evidence="1 2" key="1">
    <citation type="submission" date="2018-07" db="EMBL/GenBank/DDBJ databases">
        <title>Genome sequencing of Runella.</title>
        <authorList>
            <person name="Baek M.-G."/>
            <person name="Yi H."/>
        </authorList>
    </citation>
    <scope>NUCLEOTIDE SEQUENCE [LARGE SCALE GENOMIC DNA]</scope>
    <source>
        <strain evidence="1 2">HYN0085</strain>
    </source>
</reference>
<dbReference type="AlphaFoldDB" id="A0A344THW1"/>
<gene>
    <name evidence="1" type="ORF">DR864_11000</name>
</gene>
<dbReference type="OrthoDB" id="4380123at2"/>
<evidence type="ECO:0000313" key="2">
    <source>
        <dbReference type="Proteomes" id="UP000251993"/>
    </source>
</evidence>
<accession>A0A344THW1</accession>
<sequence length="244" mass="27934">MCFVTYIPHQQGFILTSNRDESVGRPKALPPKKYLIDSTPVFYPQDGLAGGTWIAASPKATVCLLNGAFVKHHHKPPYRMSRGKVVLDFFTYEHLADFANQYDFAGIEPFTLVVVEEGSEPILSELRWDGAQVHLKALNAGQSYAWSSVTLYADAVVRERERWWQDWQRQHPVFEAKDVLDFHNLGGNGDKANDLVMNRNGQLRTVSTTQIQKTPTQFLMNYRDRLSGHHFKYRIFEAEKISCL</sequence>
<evidence type="ECO:0008006" key="3">
    <source>
        <dbReference type="Google" id="ProtNLM"/>
    </source>
</evidence>
<dbReference type="EMBL" id="CP030850">
    <property type="protein sequence ID" value="AXE18232.1"/>
    <property type="molecule type" value="Genomic_DNA"/>
</dbReference>
<dbReference type="Proteomes" id="UP000251993">
    <property type="component" value="Chromosome"/>
</dbReference>
<dbReference type="Pfam" id="PF05742">
    <property type="entry name" value="TANGO2"/>
    <property type="match status" value="1"/>
</dbReference>
<dbReference type="InterPro" id="IPR008551">
    <property type="entry name" value="TANGO2"/>
</dbReference>
<evidence type="ECO:0000313" key="1">
    <source>
        <dbReference type="EMBL" id="AXE18232.1"/>
    </source>
</evidence>